<dbReference type="PANTHER" id="PTHR43135">
    <property type="entry name" value="ALPHA-D-RIBOSE 1-METHYLPHOSPHONATE 5-TRIPHOSPHATE DIPHOSPHATASE"/>
    <property type="match status" value="1"/>
</dbReference>
<dbReference type="AlphaFoldDB" id="A0A1B8TY57"/>
<name>A0A1B8TY57_9FLAO</name>
<dbReference type="InterPro" id="IPR051781">
    <property type="entry name" value="Metallo-dep_Hydrolase"/>
</dbReference>
<dbReference type="EMBL" id="LSFM01000022">
    <property type="protein sequence ID" value="OBY64587.1"/>
    <property type="molecule type" value="Genomic_DNA"/>
</dbReference>
<keyword evidence="3" id="KW-1185">Reference proteome</keyword>
<evidence type="ECO:0000313" key="3">
    <source>
        <dbReference type="Proteomes" id="UP000092584"/>
    </source>
</evidence>
<dbReference type="Gene3D" id="3.40.50.10910">
    <property type="entry name" value="Amidohydrolase"/>
    <property type="match status" value="1"/>
</dbReference>
<dbReference type="STRING" id="1774273.LPB03_03060"/>
<dbReference type="Pfam" id="PF01979">
    <property type="entry name" value="Amidohydro_1"/>
    <property type="match status" value="1"/>
</dbReference>
<dbReference type="SUPFAM" id="SSF51556">
    <property type="entry name" value="Metallo-dependent hydrolases"/>
    <property type="match status" value="1"/>
</dbReference>
<proteinExistence type="predicted"/>
<dbReference type="SUPFAM" id="SSF51338">
    <property type="entry name" value="Composite domain of metallo-dependent hydrolases"/>
    <property type="match status" value="1"/>
</dbReference>
<dbReference type="InterPro" id="IPR032466">
    <property type="entry name" value="Metal_Hydrolase"/>
</dbReference>
<dbReference type="PANTHER" id="PTHR43135:SF3">
    <property type="entry name" value="ALPHA-D-RIBOSE 1-METHYLPHOSPHONATE 5-TRIPHOSPHATE DIPHOSPHATASE"/>
    <property type="match status" value="1"/>
</dbReference>
<dbReference type="Proteomes" id="UP000092584">
    <property type="component" value="Unassembled WGS sequence"/>
</dbReference>
<dbReference type="OrthoDB" id="9797498at2"/>
<dbReference type="Gene3D" id="2.30.40.10">
    <property type="entry name" value="Urease, subunit C, domain 1"/>
    <property type="match status" value="1"/>
</dbReference>
<dbReference type="InterPro" id="IPR011059">
    <property type="entry name" value="Metal-dep_hydrolase_composite"/>
</dbReference>
<protein>
    <recommendedName>
        <fullName evidence="1">Amidohydrolase-related domain-containing protein</fullName>
    </recommendedName>
</protein>
<sequence length="474" mass="52322">MKHIKTTIGIILLLIVHTTSYGQAFSRQVTPYIAIQDTVVALTNVTLIDGTGNAVKYQQDILINNHKIAAIGKTGTIEFPENTTLIDGTGKTVIPGFVMLHEHLFYAKPHNGNYKGVHMTNTFPQMYLAGGVTTMRTAGSFEASADLNIKNLINQGKMVGPAMDVSTPHVERLGFIPQLQSLYGDENIENWLHYWFDKGITSVKVYNNITKEDLKKIIEVSHARNIKVTGHLCSITYEEAANLGIDNLEHTFMAATDFVADKQENDCVRGERSLNELADDDPKLLALMQLLIDKNVTLTYTPTVFEPYTNREVIIGGGHVALAPYLLEQQQAIYDHSIHTKRDSLSLLSFQKEMRRVLKFHAMGGNIVVGTDPTGSGKTIAGYANQRLIELLIETGFSIEESIKLATLNGANYLEIADTTGTITVGKNADLILMNGDLSKDIRSIRNMEIVFKNGVGFDSKKIFEAVKGKVGAY</sequence>
<dbReference type="InterPro" id="IPR006680">
    <property type="entry name" value="Amidohydro-rel"/>
</dbReference>
<feature type="domain" description="Amidohydrolase-related" evidence="1">
    <location>
        <begin position="92"/>
        <end position="451"/>
    </location>
</feature>
<dbReference type="GO" id="GO:0016810">
    <property type="term" value="F:hydrolase activity, acting on carbon-nitrogen (but not peptide) bonds"/>
    <property type="evidence" value="ECO:0007669"/>
    <property type="project" value="InterPro"/>
</dbReference>
<reference evidence="3" key="1">
    <citation type="submission" date="2016-02" db="EMBL/GenBank/DDBJ databases">
        <authorList>
            <person name="Shin S.-K."/>
            <person name="Yi H."/>
            <person name="Kim E."/>
        </authorList>
    </citation>
    <scope>NUCLEOTIDE SEQUENCE [LARGE SCALE GENOMIC DNA]</scope>
    <source>
        <strain evidence="3">LPB0003</strain>
    </source>
</reference>
<dbReference type="Gene3D" id="3.30.110.90">
    <property type="entry name" value="Amidohydrolase"/>
    <property type="match status" value="1"/>
</dbReference>
<dbReference type="KEGG" id="pob:LPB03_03060"/>
<evidence type="ECO:0000259" key="1">
    <source>
        <dbReference type="Pfam" id="PF01979"/>
    </source>
</evidence>
<organism evidence="2 3">
    <name type="scientific">Polaribacter vadi</name>
    <dbReference type="NCBI Taxonomy" id="1774273"/>
    <lineage>
        <taxon>Bacteria</taxon>
        <taxon>Pseudomonadati</taxon>
        <taxon>Bacteroidota</taxon>
        <taxon>Flavobacteriia</taxon>
        <taxon>Flavobacteriales</taxon>
        <taxon>Flavobacteriaceae</taxon>
    </lineage>
</organism>
<accession>A0A1B8TY57</accession>
<dbReference type="RefSeq" id="WP_065319334.1">
    <property type="nucleotide sequence ID" value="NZ_CP017477.1"/>
</dbReference>
<comment type="caution">
    <text evidence="2">The sequence shown here is derived from an EMBL/GenBank/DDBJ whole genome shotgun (WGS) entry which is preliminary data.</text>
</comment>
<evidence type="ECO:0000313" key="2">
    <source>
        <dbReference type="EMBL" id="OBY64587.1"/>
    </source>
</evidence>
<dbReference type="Gene3D" id="1.20.58.520">
    <property type="entry name" value="Amidohydrolase"/>
    <property type="match status" value="1"/>
</dbReference>
<gene>
    <name evidence="2" type="ORF">LPB3_09435</name>
</gene>